<proteinExistence type="inferred from homology"/>
<dbReference type="SUPFAM" id="SSF51126">
    <property type="entry name" value="Pectin lyase-like"/>
    <property type="match status" value="1"/>
</dbReference>
<dbReference type="InterPro" id="IPR011050">
    <property type="entry name" value="Pectin_lyase_fold/virulence"/>
</dbReference>
<dbReference type="RefSeq" id="WP_149615085.1">
    <property type="nucleotide sequence ID" value="NZ_SEUK01000055.1"/>
</dbReference>
<dbReference type="Proteomes" id="UP000324162">
    <property type="component" value="Unassembled WGS sequence"/>
</dbReference>
<dbReference type="PANTHER" id="PTHR31321:SF57">
    <property type="entry name" value="PECTINESTERASE 53-RELATED"/>
    <property type="match status" value="1"/>
</dbReference>
<protein>
    <submittedName>
        <fullName evidence="6">Polysaccharide lyase</fullName>
    </submittedName>
</protein>
<dbReference type="Pfam" id="PF01095">
    <property type="entry name" value="Pectinesterase"/>
    <property type="match status" value="1"/>
</dbReference>
<reference evidence="6 7" key="1">
    <citation type="submission" date="2019-01" db="EMBL/GenBank/DDBJ databases">
        <title>Genome sequences of marine Pseudoalteromonas species.</title>
        <authorList>
            <person name="Boraston A.B."/>
            <person name="Hehemann J.-H."/>
            <person name="Vickers C.J."/>
            <person name="Salama-Alber O."/>
            <person name="Abe K."/>
            <person name="Hettle A.J."/>
        </authorList>
    </citation>
    <scope>NUCLEOTIDE SEQUENCE [LARGE SCALE GENOMIC DNA]</scope>
    <source>
        <strain evidence="6 7">PS42</strain>
    </source>
</reference>
<keyword evidence="4" id="KW-0732">Signal</keyword>
<keyword evidence="2" id="KW-0378">Hydrolase</keyword>
<dbReference type="GO" id="GO:0042545">
    <property type="term" value="P:cell wall modification"/>
    <property type="evidence" value="ECO:0007669"/>
    <property type="project" value="InterPro"/>
</dbReference>
<dbReference type="PANTHER" id="PTHR31321">
    <property type="entry name" value="ACYL-COA THIOESTER HYDROLASE YBHC-RELATED"/>
    <property type="match status" value="1"/>
</dbReference>
<evidence type="ECO:0000256" key="3">
    <source>
        <dbReference type="ARBA" id="ARBA00023085"/>
    </source>
</evidence>
<dbReference type="GO" id="GO:0030599">
    <property type="term" value="F:pectinesterase activity"/>
    <property type="evidence" value="ECO:0007669"/>
    <property type="project" value="InterPro"/>
</dbReference>
<dbReference type="Gene3D" id="2.160.20.10">
    <property type="entry name" value="Single-stranded right-handed beta-helix, Pectin lyase-like"/>
    <property type="match status" value="1"/>
</dbReference>
<keyword evidence="6" id="KW-0456">Lyase</keyword>
<feature type="chain" id="PRO_5044496497" evidence="4">
    <location>
        <begin position="20"/>
        <end position="349"/>
    </location>
</feature>
<gene>
    <name evidence="6" type="ORF">EU508_17960</name>
</gene>
<evidence type="ECO:0000256" key="2">
    <source>
        <dbReference type="ARBA" id="ARBA00022801"/>
    </source>
</evidence>
<dbReference type="PROSITE" id="PS51257">
    <property type="entry name" value="PROKAR_LIPOPROTEIN"/>
    <property type="match status" value="1"/>
</dbReference>
<feature type="domain" description="Pectinesterase catalytic" evidence="5">
    <location>
        <begin position="40"/>
        <end position="207"/>
    </location>
</feature>
<name>A0AB73BC25_9GAMM</name>
<evidence type="ECO:0000313" key="7">
    <source>
        <dbReference type="Proteomes" id="UP000324162"/>
    </source>
</evidence>
<comment type="similarity">
    <text evidence="1">Belongs to the pectinesterase family.</text>
</comment>
<comment type="caution">
    <text evidence="6">The sequence shown here is derived from an EMBL/GenBank/DDBJ whole genome shotgun (WGS) entry which is preliminary data.</text>
</comment>
<evidence type="ECO:0000259" key="5">
    <source>
        <dbReference type="Pfam" id="PF01095"/>
    </source>
</evidence>
<feature type="signal peptide" evidence="4">
    <location>
        <begin position="1"/>
        <end position="19"/>
    </location>
</feature>
<accession>A0AB73BC25</accession>
<dbReference type="AlphaFoldDB" id="A0AB73BC25"/>
<evidence type="ECO:0000256" key="1">
    <source>
        <dbReference type="ARBA" id="ARBA00008891"/>
    </source>
</evidence>
<keyword evidence="3" id="KW-0063">Aspartyl esterase</keyword>
<evidence type="ECO:0000313" key="6">
    <source>
        <dbReference type="EMBL" id="KAA1156819.1"/>
    </source>
</evidence>
<sequence length="349" mass="40100">MMKFTFFVICLLVSCNIHSKTPAIGSEPSTILYVDKHNPKYFSSIQQAIDASTHFKRVIVLISAGEYNEKLFITRNNLSLVGQSQSNTRITFPELRNNWRKNHDSDWGAAVVNINGSDINIVNLQITNHYGREHNTNEHQFAVRSFENATRITLYQCNISSDGADTLSLWNKKDGLYYHSYCSFTGATDMVCPRGTALIEHSKFFNIKQSAILWHDGELNVNQKLVVNDSEFDGVKGFWLGRHHYDAQFYLINNQFSSHMADKPIFKKTYPDKSRNKANKFGARYFFANNQNINSYSWARNNFQPTNTYLAQQTVEQWVFGDKWQPNAVLHNLAQQINKTAFATDSFSL</sequence>
<dbReference type="InterPro" id="IPR012334">
    <property type="entry name" value="Pectin_lyas_fold"/>
</dbReference>
<organism evidence="6 7">
    <name type="scientific">Pseudoalteromonas fuliginea</name>
    <dbReference type="NCBI Taxonomy" id="1872678"/>
    <lineage>
        <taxon>Bacteria</taxon>
        <taxon>Pseudomonadati</taxon>
        <taxon>Pseudomonadota</taxon>
        <taxon>Gammaproteobacteria</taxon>
        <taxon>Alteromonadales</taxon>
        <taxon>Pseudoalteromonadaceae</taxon>
        <taxon>Pseudoalteromonas</taxon>
    </lineage>
</organism>
<dbReference type="GO" id="GO:0016829">
    <property type="term" value="F:lyase activity"/>
    <property type="evidence" value="ECO:0007669"/>
    <property type="project" value="UniProtKB-KW"/>
</dbReference>
<dbReference type="EMBL" id="SEUK01000055">
    <property type="protein sequence ID" value="KAA1156819.1"/>
    <property type="molecule type" value="Genomic_DNA"/>
</dbReference>
<dbReference type="InterPro" id="IPR000070">
    <property type="entry name" value="Pectinesterase_cat"/>
</dbReference>
<evidence type="ECO:0000256" key="4">
    <source>
        <dbReference type="SAM" id="SignalP"/>
    </source>
</evidence>